<evidence type="ECO:0000256" key="4">
    <source>
        <dbReference type="ARBA" id="ARBA00023172"/>
    </source>
</evidence>
<dbReference type="GO" id="GO:0006310">
    <property type="term" value="P:DNA recombination"/>
    <property type="evidence" value="ECO:0007669"/>
    <property type="project" value="UniProtKB-KW"/>
</dbReference>
<proteinExistence type="inferred from homology"/>
<dbReference type="InterPro" id="IPR010998">
    <property type="entry name" value="Integrase_recombinase_N"/>
</dbReference>
<evidence type="ECO:0000256" key="2">
    <source>
        <dbReference type="ARBA" id="ARBA00022908"/>
    </source>
</evidence>
<evidence type="ECO:0000256" key="6">
    <source>
        <dbReference type="SAM" id="MobiDB-lite"/>
    </source>
</evidence>
<comment type="similarity">
    <text evidence="1">Belongs to the 'phage' integrase family.</text>
</comment>
<dbReference type="RefSeq" id="WP_116179843.1">
    <property type="nucleotide sequence ID" value="NZ_CP144375.1"/>
</dbReference>
<dbReference type="SUPFAM" id="SSF56349">
    <property type="entry name" value="DNA breaking-rejoining enzymes"/>
    <property type="match status" value="1"/>
</dbReference>
<dbReference type="InterPro" id="IPR011010">
    <property type="entry name" value="DNA_brk_join_enz"/>
</dbReference>
<keyword evidence="3 5" id="KW-0238">DNA-binding</keyword>
<sequence>MAWTEKIGPHSWRVRYATDDGKIGSLSGFDTRKAATDYANQIEADQRRGTWLDPNAGKTTVTDWAALWTETLDVETRTKENYLGRIHNHILPRWDTTNLGDISARPLTLWIKQLRQRYAASTVAGILTVFSMMLDDAVDEHLIANNPALAVRRRARRGRRRDTEPMPIERIWATPEQVVRIADQAALLGTHSDWLLVITAGWTGARWGEMTGLRRANTHLDDGCIVIDANTGCLHESAHTMWLGPTKTPASARTITLPPFLITLLREHLESTDSEFIFTSQRGFQLRRSDFARRILRPAIDGNLHKPNAPVLTYPVQPGMTFHGLRHSHKTWMIADGIPEIAQARRLGHRLDNRIVETYSHVAPEVERRLLRGLERRWHKARSLTEHTTPPLPRAASTVALSDPHRAEVVGNQAGSPRHVQCSLQHSKSAEPGSKECSARRANTPTIDHHHDPAARSILQKSSTPAT</sequence>
<dbReference type="InterPro" id="IPR050808">
    <property type="entry name" value="Phage_Integrase"/>
</dbReference>
<keyword evidence="10" id="KW-1185">Reference proteome</keyword>
<feature type="region of interest" description="Disordered" evidence="6">
    <location>
        <begin position="382"/>
        <end position="467"/>
    </location>
</feature>
<accession>A0A3E0H1Z1</accession>
<evidence type="ECO:0000313" key="10">
    <source>
        <dbReference type="Proteomes" id="UP000256269"/>
    </source>
</evidence>
<dbReference type="PROSITE" id="PS51900">
    <property type="entry name" value="CB"/>
    <property type="match status" value="1"/>
</dbReference>
<dbReference type="Proteomes" id="UP000256269">
    <property type="component" value="Unassembled WGS sequence"/>
</dbReference>
<evidence type="ECO:0000259" key="8">
    <source>
        <dbReference type="PROSITE" id="PS51900"/>
    </source>
</evidence>
<dbReference type="InterPro" id="IPR013762">
    <property type="entry name" value="Integrase-like_cat_sf"/>
</dbReference>
<dbReference type="InterPro" id="IPR002104">
    <property type="entry name" value="Integrase_catalytic"/>
</dbReference>
<feature type="domain" description="Core-binding (CB)" evidence="8">
    <location>
        <begin position="59"/>
        <end position="138"/>
    </location>
</feature>
<keyword evidence="4" id="KW-0233">DNA recombination</keyword>
<evidence type="ECO:0000259" key="7">
    <source>
        <dbReference type="PROSITE" id="PS51898"/>
    </source>
</evidence>
<dbReference type="PANTHER" id="PTHR30629:SF2">
    <property type="entry name" value="PROPHAGE INTEGRASE INTS-RELATED"/>
    <property type="match status" value="1"/>
</dbReference>
<dbReference type="Gene3D" id="1.10.150.130">
    <property type="match status" value="1"/>
</dbReference>
<protein>
    <submittedName>
        <fullName evidence="9">Site-specific recombinase XerD</fullName>
    </submittedName>
</protein>
<dbReference type="GO" id="GO:0003677">
    <property type="term" value="F:DNA binding"/>
    <property type="evidence" value="ECO:0007669"/>
    <property type="project" value="UniProtKB-UniRule"/>
</dbReference>
<evidence type="ECO:0000256" key="5">
    <source>
        <dbReference type="PROSITE-ProRule" id="PRU01248"/>
    </source>
</evidence>
<comment type="caution">
    <text evidence="9">The sequence shown here is derived from an EMBL/GenBank/DDBJ whole genome shotgun (WGS) entry which is preliminary data.</text>
</comment>
<dbReference type="OrthoDB" id="4529782at2"/>
<dbReference type="GO" id="GO:0015074">
    <property type="term" value="P:DNA integration"/>
    <property type="evidence" value="ECO:0007669"/>
    <property type="project" value="UniProtKB-KW"/>
</dbReference>
<dbReference type="Pfam" id="PF00589">
    <property type="entry name" value="Phage_integrase"/>
    <property type="match status" value="1"/>
</dbReference>
<dbReference type="AlphaFoldDB" id="A0A3E0H1Z1"/>
<gene>
    <name evidence="9" type="ORF">BCF44_117176</name>
</gene>
<evidence type="ECO:0000313" key="9">
    <source>
        <dbReference type="EMBL" id="REH35788.1"/>
    </source>
</evidence>
<dbReference type="EMBL" id="QUNO01000017">
    <property type="protein sequence ID" value="REH35788.1"/>
    <property type="molecule type" value="Genomic_DNA"/>
</dbReference>
<reference evidence="9 10" key="1">
    <citation type="submission" date="2018-08" db="EMBL/GenBank/DDBJ databases">
        <title>Genomic Encyclopedia of Archaeal and Bacterial Type Strains, Phase II (KMG-II): from individual species to whole genera.</title>
        <authorList>
            <person name="Goeker M."/>
        </authorList>
    </citation>
    <scope>NUCLEOTIDE SEQUENCE [LARGE SCALE GENOMIC DNA]</scope>
    <source>
        <strain evidence="9 10">DSM 45791</strain>
    </source>
</reference>
<evidence type="ECO:0000256" key="3">
    <source>
        <dbReference type="ARBA" id="ARBA00023125"/>
    </source>
</evidence>
<name>A0A3E0H1Z1_9PSEU</name>
<keyword evidence="2" id="KW-0229">DNA integration</keyword>
<dbReference type="InterPro" id="IPR044068">
    <property type="entry name" value="CB"/>
</dbReference>
<dbReference type="Gene3D" id="1.10.443.10">
    <property type="entry name" value="Intergrase catalytic core"/>
    <property type="match status" value="1"/>
</dbReference>
<dbReference type="PROSITE" id="PS51898">
    <property type="entry name" value="TYR_RECOMBINASE"/>
    <property type="match status" value="1"/>
</dbReference>
<feature type="domain" description="Tyr recombinase" evidence="7">
    <location>
        <begin position="168"/>
        <end position="372"/>
    </location>
</feature>
<dbReference type="PANTHER" id="PTHR30629">
    <property type="entry name" value="PROPHAGE INTEGRASE"/>
    <property type="match status" value="1"/>
</dbReference>
<organism evidence="9 10">
    <name type="scientific">Kutzneria buriramensis</name>
    <dbReference type="NCBI Taxonomy" id="1045776"/>
    <lineage>
        <taxon>Bacteria</taxon>
        <taxon>Bacillati</taxon>
        <taxon>Actinomycetota</taxon>
        <taxon>Actinomycetes</taxon>
        <taxon>Pseudonocardiales</taxon>
        <taxon>Pseudonocardiaceae</taxon>
        <taxon>Kutzneria</taxon>
    </lineage>
</organism>
<evidence type="ECO:0000256" key="1">
    <source>
        <dbReference type="ARBA" id="ARBA00008857"/>
    </source>
</evidence>